<dbReference type="AlphaFoldDB" id="A0A8H7CN12"/>
<dbReference type="Proteomes" id="UP000623467">
    <property type="component" value="Unassembled WGS sequence"/>
</dbReference>
<protein>
    <submittedName>
        <fullName evidence="1">Uncharacterized protein</fullName>
    </submittedName>
</protein>
<dbReference type="EMBL" id="JACAZH010000026">
    <property type="protein sequence ID" value="KAF7341952.1"/>
    <property type="molecule type" value="Genomic_DNA"/>
</dbReference>
<comment type="caution">
    <text evidence="1">The sequence shown here is derived from an EMBL/GenBank/DDBJ whole genome shotgun (WGS) entry which is preliminary data.</text>
</comment>
<sequence length="213" mass="23608">MLRAQAELRFRVVPRPHVYRRGVLVPPGRPPASRRGLHAIRPLEVRKIGRRGFAGRLPRRDFRRVMGAQRVCMSSFLAVRSYTGGHEMAASFRHLVVHPPCLLHIDSSDSASSHVYLFLDDSSLHVALRGPSPLDLLDPSPSQIIMVPIPSFHHTSTLDPRIARTHPGHDYLASHSIKAQLGELQVSLKRNPTPAAGFPFSASQHLALDSSRA</sequence>
<organism evidence="1 2">
    <name type="scientific">Mycena sanguinolenta</name>
    <dbReference type="NCBI Taxonomy" id="230812"/>
    <lineage>
        <taxon>Eukaryota</taxon>
        <taxon>Fungi</taxon>
        <taxon>Dikarya</taxon>
        <taxon>Basidiomycota</taxon>
        <taxon>Agaricomycotina</taxon>
        <taxon>Agaricomycetes</taxon>
        <taxon>Agaricomycetidae</taxon>
        <taxon>Agaricales</taxon>
        <taxon>Marasmiineae</taxon>
        <taxon>Mycenaceae</taxon>
        <taxon>Mycena</taxon>
    </lineage>
</organism>
<evidence type="ECO:0000313" key="2">
    <source>
        <dbReference type="Proteomes" id="UP000623467"/>
    </source>
</evidence>
<gene>
    <name evidence="1" type="ORF">MSAN_02051200</name>
</gene>
<proteinExistence type="predicted"/>
<evidence type="ECO:0000313" key="1">
    <source>
        <dbReference type="EMBL" id="KAF7341952.1"/>
    </source>
</evidence>
<keyword evidence="2" id="KW-1185">Reference proteome</keyword>
<accession>A0A8H7CN12</accession>
<reference evidence="1" key="1">
    <citation type="submission" date="2020-05" db="EMBL/GenBank/DDBJ databases">
        <title>Mycena genomes resolve the evolution of fungal bioluminescence.</title>
        <authorList>
            <person name="Tsai I.J."/>
        </authorList>
    </citation>
    <scope>NUCLEOTIDE SEQUENCE</scope>
    <source>
        <strain evidence="1">160909Yilan</strain>
    </source>
</reference>
<name>A0A8H7CN12_9AGAR</name>